<dbReference type="Pfam" id="PF14691">
    <property type="entry name" value="Fer4_20"/>
    <property type="match status" value="1"/>
</dbReference>
<feature type="domain" description="FAD/NAD(P)-binding" evidence="6">
    <location>
        <begin position="152"/>
        <end position="475"/>
    </location>
</feature>
<evidence type="ECO:0000259" key="7">
    <source>
        <dbReference type="Pfam" id="PF14691"/>
    </source>
</evidence>
<evidence type="ECO:0000313" key="8">
    <source>
        <dbReference type="EMBL" id="MFC3527098.1"/>
    </source>
</evidence>
<dbReference type="PANTHER" id="PTHR42783">
    <property type="entry name" value="GLUTAMATE SYNTHASE [NADPH] SMALL CHAIN"/>
    <property type="match status" value="1"/>
</dbReference>
<keyword evidence="4" id="KW-0408">Iron</keyword>
<dbReference type="InterPro" id="IPR006006">
    <property type="entry name" value="GltD-like"/>
</dbReference>
<feature type="domain" description="Dihydroprymidine dehydrogenase" evidence="7">
    <location>
        <begin position="26"/>
        <end position="136"/>
    </location>
</feature>
<dbReference type="Proteomes" id="UP001595721">
    <property type="component" value="Unassembled WGS sequence"/>
</dbReference>
<evidence type="ECO:0000256" key="2">
    <source>
        <dbReference type="ARBA" id="ARBA00022723"/>
    </source>
</evidence>
<organism evidence="8 9">
    <name type="scientific">Paracoccus mangrovi</name>
    <dbReference type="NCBI Taxonomy" id="1715645"/>
    <lineage>
        <taxon>Bacteria</taxon>
        <taxon>Pseudomonadati</taxon>
        <taxon>Pseudomonadota</taxon>
        <taxon>Alphaproteobacteria</taxon>
        <taxon>Rhodobacterales</taxon>
        <taxon>Paracoccaceae</taxon>
        <taxon>Paracoccus</taxon>
    </lineage>
</organism>
<dbReference type="InterPro" id="IPR009051">
    <property type="entry name" value="Helical_ferredxn"/>
</dbReference>
<reference evidence="9" key="1">
    <citation type="journal article" date="2019" name="Int. J. Syst. Evol. Microbiol.">
        <title>The Global Catalogue of Microorganisms (GCM) 10K type strain sequencing project: providing services to taxonomists for standard genome sequencing and annotation.</title>
        <authorList>
            <consortium name="The Broad Institute Genomics Platform"/>
            <consortium name="The Broad Institute Genome Sequencing Center for Infectious Disease"/>
            <person name="Wu L."/>
            <person name="Ma J."/>
        </authorList>
    </citation>
    <scope>NUCLEOTIDE SEQUENCE [LARGE SCALE GENOMIC DNA]</scope>
    <source>
        <strain evidence="9">KCTC 42899</strain>
    </source>
</reference>
<dbReference type="Gene3D" id="3.50.50.60">
    <property type="entry name" value="FAD/NAD(P)-binding domain"/>
    <property type="match status" value="3"/>
</dbReference>
<dbReference type="EMBL" id="JBHRXJ010000002">
    <property type="protein sequence ID" value="MFC3527098.1"/>
    <property type="molecule type" value="Genomic_DNA"/>
</dbReference>
<keyword evidence="2" id="KW-0479">Metal-binding</keyword>
<evidence type="ECO:0000259" key="6">
    <source>
        <dbReference type="Pfam" id="PF07992"/>
    </source>
</evidence>
<evidence type="ECO:0000256" key="4">
    <source>
        <dbReference type="ARBA" id="ARBA00023004"/>
    </source>
</evidence>
<keyword evidence="9" id="KW-1185">Reference proteome</keyword>
<dbReference type="Pfam" id="PF07992">
    <property type="entry name" value="Pyr_redox_2"/>
    <property type="match status" value="1"/>
</dbReference>
<proteinExistence type="predicted"/>
<dbReference type="RefSeq" id="WP_377742499.1">
    <property type="nucleotide sequence ID" value="NZ_JBHRXJ010000002.1"/>
</dbReference>
<dbReference type="SUPFAM" id="SSF51971">
    <property type="entry name" value="Nucleotide-binding domain"/>
    <property type="match status" value="2"/>
</dbReference>
<dbReference type="NCBIfam" id="TIGR01318">
    <property type="entry name" value="gltD_gamma_fam"/>
    <property type="match status" value="1"/>
</dbReference>
<keyword evidence="1" id="KW-0004">4Fe-4S</keyword>
<name>A0ABV7R0L0_9RHOB</name>
<evidence type="ECO:0000313" key="9">
    <source>
        <dbReference type="Proteomes" id="UP001595721"/>
    </source>
</evidence>
<dbReference type="PRINTS" id="PR00419">
    <property type="entry name" value="ADXRDTASE"/>
</dbReference>
<dbReference type="PANTHER" id="PTHR42783:SF3">
    <property type="entry name" value="GLUTAMATE SYNTHASE [NADPH] SMALL CHAIN-RELATED"/>
    <property type="match status" value="1"/>
</dbReference>
<dbReference type="InterPro" id="IPR023753">
    <property type="entry name" value="FAD/NAD-binding_dom"/>
</dbReference>
<gene>
    <name evidence="8" type="ORF">ACFOMH_02855</name>
</gene>
<keyword evidence="5" id="KW-0411">Iron-sulfur</keyword>
<dbReference type="SUPFAM" id="SSF46548">
    <property type="entry name" value="alpha-helical ferredoxin"/>
    <property type="match status" value="1"/>
</dbReference>
<dbReference type="InterPro" id="IPR036188">
    <property type="entry name" value="FAD/NAD-bd_sf"/>
</dbReference>
<accession>A0ABV7R0L0</accession>
<keyword evidence="3" id="KW-0560">Oxidoreductase</keyword>
<dbReference type="InterPro" id="IPR028261">
    <property type="entry name" value="DPD_II"/>
</dbReference>
<sequence>MATQKMLKFVNLGREMPEKRDAASRSEDFHEIYREFADAKAKEQASRCSQCGVPYCQSHCPLHNNIPDWLRLTAEGRTQEAYLRSQETNTFPEICGRICPQDRLCEGNCVIEQSGHGTVTIGAIEKYITDTAWEEGWVQPIAPVVERAESIGIIGAGPGGLAAADRLRRMGYQVTVYDRHDRAGGLMIYGIPGFKLEKHVVERRNALLADGGVEFVLNANVGEDISFDAIRGKHDAVLIATGVYKTRDLDIDNAAARGVVRALDYLTASNRVDLGDEIPDYEDGELNARGKRVVVIGGGDTAMDCVRTAIRQGAQSVKCLYRRDRANMPGSQREVQNAEEEGVEFVWMSAPGAFAGHVTGEAMIAQEVDVDGDPIAIASVRVQKMRLGAPDVSGRQSPELIEGADYDEPADLVIKALGFEPEDLPRLWGVEGLEVTRWGTIKADYQTHSTSLPGVYAVGDIVRGASLVVWAIRDGREAADSIANWLSDAARVAAE</sequence>
<evidence type="ECO:0000256" key="5">
    <source>
        <dbReference type="ARBA" id="ARBA00023014"/>
    </source>
</evidence>
<evidence type="ECO:0000256" key="3">
    <source>
        <dbReference type="ARBA" id="ARBA00023002"/>
    </source>
</evidence>
<dbReference type="Gene3D" id="1.10.1060.10">
    <property type="entry name" value="Alpha-helical ferredoxin"/>
    <property type="match status" value="1"/>
</dbReference>
<comment type="caution">
    <text evidence="8">The sequence shown here is derived from an EMBL/GenBank/DDBJ whole genome shotgun (WGS) entry which is preliminary data.</text>
</comment>
<protein>
    <submittedName>
        <fullName evidence="8">NAD(P)-dependent oxidoreductase</fullName>
    </submittedName>
</protein>
<evidence type="ECO:0000256" key="1">
    <source>
        <dbReference type="ARBA" id="ARBA00022485"/>
    </source>
</evidence>